<accession>A0A5C6XBM1</accession>
<dbReference type="AlphaFoldDB" id="A0A5C6XBM1"/>
<dbReference type="GO" id="GO:0003700">
    <property type="term" value="F:DNA-binding transcription factor activity"/>
    <property type="evidence" value="ECO:0007669"/>
    <property type="project" value="TreeGrafter"/>
</dbReference>
<evidence type="ECO:0000259" key="5">
    <source>
        <dbReference type="PROSITE" id="PS50977"/>
    </source>
</evidence>
<evidence type="ECO:0000256" key="4">
    <source>
        <dbReference type="PROSITE-ProRule" id="PRU00335"/>
    </source>
</evidence>
<dbReference type="Pfam" id="PF00440">
    <property type="entry name" value="TetR_N"/>
    <property type="match status" value="1"/>
</dbReference>
<dbReference type="Proteomes" id="UP000321412">
    <property type="component" value="Unassembled WGS sequence"/>
</dbReference>
<reference evidence="6 7" key="1">
    <citation type="submission" date="2019-08" db="EMBL/GenBank/DDBJ databases">
        <title>Bradymonadales sp. TMQ4.</title>
        <authorList>
            <person name="Liang Q."/>
        </authorList>
    </citation>
    <scope>NUCLEOTIDE SEQUENCE [LARGE SCALE GENOMIC DNA]</scope>
    <source>
        <strain evidence="6 7">TMQ4</strain>
    </source>
</reference>
<evidence type="ECO:0000313" key="7">
    <source>
        <dbReference type="Proteomes" id="UP000321412"/>
    </source>
</evidence>
<dbReference type="SUPFAM" id="SSF46689">
    <property type="entry name" value="Homeodomain-like"/>
    <property type="match status" value="1"/>
</dbReference>
<dbReference type="OrthoDB" id="3249at2"/>
<evidence type="ECO:0000256" key="3">
    <source>
        <dbReference type="ARBA" id="ARBA00023163"/>
    </source>
</evidence>
<gene>
    <name evidence="6" type="ORF">FRC98_10300</name>
</gene>
<protein>
    <submittedName>
        <fullName evidence="6">TetR/AcrR family transcriptional regulator</fullName>
    </submittedName>
</protein>
<dbReference type="RefSeq" id="WP_146981328.1">
    <property type="nucleotide sequence ID" value="NZ_VOSM01000004.1"/>
</dbReference>
<keyword evidence="1" id="KW-0805">Transcription regulation</keyword>
<dbReference type="InterPro" id="IPR009057">
    <property type="entry name" value="Homeodomain-like_sf"/>
</dbReference>
<name>A0A5C6XBM1_9DELT</name>
<dbReference type="PRINTS" id="PR00455">
    <property type="entry name" value="HTHTETR"/>
</dbReference>
<dbReference type="PROSITE" id="PS01081">
    <property type="entry name" value="HTH_TETR_1"/>
    <property type="match status" value="1"/>
</dbReference>
<keyword evidence="7" id="KW-1185">Reference proteome</keyword>
<comment type="caution">
    <text evidence="6">The sequence shown here is derived from an EMBL/GenBank/DDBJ whole genome shotgun (WGS) entry which is preliminary data.</text>
</comment>
<dbReference type="SUPFAM" id="SSF48498">
    <property type="entry name" value="Tetracyclin repressor-like, C-terminal domain"/>
    <property type="match status" value="1"/>
</dbReference>
<dbReference type="EMBL" id="VOSM01000004">
    <property type="protein sequence ID" value="TXD37117.1"/>
    <property type="molecule type" value="Genomic_DNA"/>
</dbReference>
<feature type="domain" description="HTH tetR-type" evidence="5">
    <location>
        <begin position="12"/>
        <end position="72"/>
    </location>
</feature>
<dbReference type="PROSITE" id="PS50977">
    <property type="entry name" value="HTH_TETR_2"/>
    <property type="match status" value="1"/>
</dbReference>
<dbReference type="PANTHER" id="PTHR30055">
    <property type="entry name" value="HTH-TYPE TRANSCRIPTIONAL REGULATOR RUTR"/>
    <property type="match status" value="1"/>
</dbReference>
<dbReference type="InterPro" id="IPR050109">
    <property type="entry name" value="HTH-type_TetR-like_transc_reg"/>
</dbReference>
<keyword evidence="3" id="KW-0804">Transcription</keyword>
<dbReference type="InterPro" id="IPR001647">
    <property type="entry name" value="HTH_TetR"/>
</dbReference>
<evidence type="ECO:0000256" key="2">
    <source>
        <dbReference type="ARBA" id="ARBA00023125"/>
    </source>
</evidence>
<evidence type="ECO:0000256" key="1">
    <source>
        <dbReference type="ARBA" id="ARBA00023015"/>
    </source>
</evidence>
<evidence type="ECO:0000313" key="6">
    <source>
        <dbReference type="EMBL" id="TXD37117.1"/>
    </source>
</evidence>
<dbReference type="GO" id="GO:0000976">
    <property type="term" value="F:transcription cis-regulatory region binding"/>
    <property type="evidence" value="ECO:0007669"/>
    <property type="project" value="TreeGrafter"/>
</dbReference>
<organism evidence="6 7">
    <name type="scientific">Lujinxingia vulgaris</name>
    <dbReference type="NCBI Taxonomy" id="2600176"/>
    <lineage>
        <taxon>Bacteria</taxon>
        <taxon>Deltaproteobacteria</taxon>
        <taxon>Bradymonadales</taxon>
        <taxon>Lujinxingiaceae</taxon>
        <taxon>Lujinxingia</taxon>
    </lineage>
</organism>
<feature type="DNA-binding region" description="H-T-H motif" evidence="4">
    <location>
        <begin position="35"/>
        <end position="54"/>
    </location>
</feature>
<sequence length="200" mass="22072">MSTRTSGKRSSAERRRQIASAALKIVAEGGLHQLTTAALAERVGLAEGTIFRHFHDKAEILAVATELIEEMFEHALPDTNDEALSRLGEFVRRRLTLVELYPGIQRIMFSDHLATSGSPEAVEQVARLKQRAIDFMLDALREARAKGQVREDIELDALLLIVHGTAMAAAFSVNQLAGRGIRLQADATWAAIEHLIRRPS</sequence>
<proteinExistence type="predicted"/>
<keyword evidence="2 4" id="KW-0238">DNA-binding</keyword>
<dbReference type="InterPro" id="IPR023772">
    <property type="entry name" value="DNA-bd_HTH_TetR-type_CS"/>
</dbReference>
<dbReference type="InterPro" id="IPR036271">
    <property type="entry name" value="Tet_transcr_reg_TetR-rel_C_sf"/>
</dbReference>
<dbReference type="Gene3D" id="1.10.357.10">
    <property type="entry name" value="Tetracycline Repressor, domain 2"/>
    <property type="match status" value="1"/>
</dbReference>
<dbReference type="PANTHER" id="PTHR30055:SF234">
    <property type="entry name" value="HTH-TYPE TRANSCRIPTIONAL REGULATOR BETI"/>
    <property type="match status" value="1"/>
</dbReference>